<keyword evidence="3" id="KW-0804">Transcription</keyword>
<keyword evidence="1" id="KW-0805">Transcription regulation</keyword>
<dbReference type="PANTHER" id="PTHR30146:SF138">
    <property type="entry name" value="TRANSCRIPTIONAL REGULATORY PROTEIN"/>
    <property type="match status" value="1"/>
</dbReference>
<reference evidence="5" key="1">
    <citation type="submission" date="2024-02" db="EMBL/GenBank/DDBJ databases">
        <title>Tomenella chthoni gen. nov. sp. nov., a member of the family Jonesiaceae isolated from bat guano.</title>
        <authorList>
            <person name="Miller S.L."/>
            <person name="King J."/>
            <person name="Sankaranarayanan K."/>
            <person name="Lawson P.A."/>
        </authorList>
    </citation>
    <scope>NUCLEOTIDE SEQUENCE</scope>
    <source>
        <strain evidence="5">BS-20</strain>
    </source>
</reference>
<dbReference type="InterPro" id="IPR010982">
    <property type="entry name" value="Lambda_DNA-bd_dom_sf"/>
</dbReference>
<keyword evidence="2 5" id="KW-0238">DNA-binding</keyword>
<proteinExistence type="predicted"/>
<accession>A0AAU7DRW1</accession>
<evidence type="ECO:0000259" key="4">
    <source>
        <dbReference type="PROSITE" id="PS50932"/>
    </source>
</evidence>
<dbReference type="CDD" id="cd01392">
    <property type="entry name" value="HTH_LacI"/>
    <property type="match status" value="1"/>
</dbReference>
<organism evidence="5">
    <name type="scientific">Jonesiaceae bacterium BS-20</name>
    <dbReference type="NCBI Taxonomy" id="3120821"/>
    <lineage>
        <taxon>Bacteria</taxon>
        <taxon>Bacillati</taxon>
        <taxon>Actinomycetota</taxon>
        <taxon>Actinomycetes</taxon>
        <taxon>Micrococcales</taxon>
        <taxon>Jonesiaceae</taxon>
    </lineage>
</organism>
<protein>
    <submittedName>
        <fullName evidence="5">LacI family DNA-binding transcriptional regulator</fullName>
    </submittedName>
</protein>
<evidence type="ECO:0000256" key="2">
    <source>
        <dbReference type="ARBA" id="ARBA00023125"/>
    </source>
</evidence>
<dbReference type="InterPro" id="IPR028082">
    <property type="entry name" value="Peripla_BP_I"/>
</dbReference>
<dbReference type="Pfam" id="PF00356">
    <property type="entry name" value="LacI"/>
    <property type="match status" value="1"/>
</dbReference>
<dbReference type="PANTHER" id="PTHR30146">
    <property type="entry name" value="LACI-RELATED TRANSCRIPTIONAL REPRESSOR"/>
    <property type="match status" value="1"/>
</dbReference>
<dbReference type="GO" id="GO:0000976">
    <property type="term" value="F:transcription cis-regulatory region binding"/>
    <property type="evidence" value="ECO:0007669"/>
    <property type="project" value="TreeGrafter"/>
</dbReference>
<dbReference type="PROSITE" id="PS50932">
    <property type="entry name" value="HTH_LACI_2"/>
    <property type="match status" value="1"/>
</dbReference>
<gene>
    <name evidence="5" type="ORF">V5R04_10565</name>
</gene>
<dbReference type="InterPro" id="IPR000843">
    <property type="entry name" value="HTH_LacI"/>
</dbReference>
<dbReference type="Gene3D" id="3.40.50.2300">
    <property type="match status" value="2"/>
</dbReference>
<dbReference type="AlphaFoldDB" id="A0AAU7DRW1"/>
<dbReference type="SUPFAM" id="SSF47413">
    <property type="entry name" value="lambda repressor-like DNA-binding domains"/>
    <property type="match status" value="1"/>
</dbReference>
<dbReference type="CDD" id="cd06279">
    <property type="entry name" value="PBP1_LacI-like"/>
    <property type="match status" value="1"/>
</dbReference>
<dbReference type="SUPFAM" id="SSF53822">
    <property type="entry name" value="Periplasmic binding protein-like I"/>
    <property type="match status" value="1"/>
</dbReference>
<dbReference type="InterPro" id="IPR046335">
    <property type="entry name" value="LacI/GalR-like_sensor"/>
</dbReference>
<feature type="domain" description="HTH lacI-type" evidence="4">
    <location>
        <begin position="6"/>
        <end position="61"/>
    </location>
</feature>
<evidence type="ECO:0000313" key="5">
    <source>
        <dbReference type="EMBL" id="XBH20674.1"/>
    </source>
</evidence>
<evidence type="ECO:0000256" key="1">
    <source>
        <dbReference type="ARBA" id="ARBA00023015"/>
    </source>
</evidence>
<dbReference type="GO" id="GO:0003700">
    <property type="term" value="F:DNA-binding transcription factor activity"/>
    <property type="evidence" value="ECO:0007669"/>
    <property type="project" value="TreeGrafter"/>
</dbReference>
<dbReference type="Pfam" id="PF13377">
    <property type="entry name" value="Peripla_BP_3"/>
    <property type="match status" value="1"/>
</dbReference>
<dbReference type="Gene3D" id="1.10.260.40">
    <property type="entry name" value="lambda repressor-like DNA-binding domains"/>
    <property type="match status" value="1"/>
</dbReference>
<evidence type="ECO:0000256" key="3">
    <source>
        <dbReference type="ARBA" id="ARBA00023163"/>
    </source>
</evidence>
<dbReference type="EMBL" id="CP146203">
    <property type="protein sequence ID" value="XBH20674.1"/>
    <property type="molecule type" value="Genomic_DNA"/>
</dbReference>
<dbReference type="SMART" id="SM00354">
    <property type="entry name" value="HTH_LACI"/>
    <property type="match status" value="1"/>
</dbReference>
<sequence length="359" mass="37710">MSTTKPTLSDVATHAKVSLSTASLAFKESGPIADSTRNRVLAAAEELGYPGPSALGRQLRSGRSGIVGVVLDAALRMSFRDPVSISVLDGIARGLGEHGIGVLMIPGAKNPNDPHTINPLIESAAFDAAILTWGGQPGDPTYELLNKMQIPMVFAEGRKAGTTPLVNIDDRAGTKVLTEYLVGLGHTRIAVVTLNLNTGNSPGPMSDDLDDSHWMPSHDRLRGVYDAGVTPVTVWEASGSLIEEGQLAARTILDPAHYGSPDLVPTAVIAQSDLLAIGVLQEARAMGLEVPQDLSVAGFDGINLAWLGQDVLTTVRQPLEQRGMILAQTVLELLDAGTAPDVILPSELYIGTTTAPPAR</sequence>
<name>A0AAU7DRW1_9MICO</name>